<protein>
    <submittedName>
        <fullName evidence="7">Zinc finger protein 425-like isoform X1</fullName>
    </submittedName>
</protein>
<evidence type="ECO:0000313" key="7">
    <source>
        <dbReference type="RefSeq" id="XP_034249716.1"/>
    </source>
</evidence>
<dbReference type="InterPro" id="IPR013087">
    <property type="entry name" value="Znf_C2H2_type"/>
</dbReference>
<dbReference type="InParanoid" id="A0A6P8ZY05"/>
<dbReference type="FunFam" id="3.30.160.60:FF:000446">
    <property type="entry name" value="Zinc finger protein"/>
    <property type="match status" value="1"/>
</dbReference>
<dbReference type="Proteomes" id="UP000515158">
    <property type="component" value="Unplaced"/>
</dbReference>
<dbReference type="Pfam" id="PF00096">
    <property type="entry name" value="zf-C2H2"/>
    <property type="match status" value="1"/>
</dbReference>
<evidence type="ECO:0000256" key="1">
    <source>
        <dbReference type="ARBA" id="ARBA00022723"/>
    </source>
</evidence>
<evidence type="ECO:0000259" key="5">
    <source>
        <dbReference type="PROSITE" id="PS50157"/>
    </source>
</evidence>
<evidence type="ECO:0000256" key="4">
    <source>
        <dbReference type="PROSITE-ProRule" id="PRU00042"/>
    </source>
</evidence>
<dbReference type="PROSITE" id="PS50157">
    <property type="entry name" value="ZINC_FINGER_C2H2_2"/>
    <property type="match status" value="1"/>
</dbReference>
<keyword evidence="6" id="KW-1185">Reference proteome</keyword>
<keyword evidence="1" id="KW-0479">Metal-binding</keyword>
<dbReference type="SUPFAM" id="SSF57667">
    <property type="entry name" value="beta-beta-alpha zinc fingers"/>
    <property type="match status" value="1"/>
</dbReference>
<dbReference type="OrthoDB" id="10004641at2759"/>
<reference evidence="7" key="1">
    <citation type="submission" date="2025-08" db="UniProtKB">
        <authorList>
            <consortium name="RefSeq"/>
        </authorList>
    </citation>
    <scope>IDENTIFICATION</scope>
    <source>
        <tissue evidence="7">Total insect</tissue>
    </source>
</reference>
<keyword evidence="2 4" id="KW-0863">Zinc-finger</keyword>
<sequence length="162" mass="18149">MDWSPLGLTLLVKSVVFLCHRLKVLEKCSLLGYSSSAPNIERRFAVCPCWSRSGASVLWMDWASTPSLPLAGRSGASAIVPKKSNRGVSTVSPFICPDCGKTYKHKITLNRHVRLECNKEPQFQCPVCPMRFKQKGHMAFYQFPILGNYVLQPVLPTVKTHQ</sequence>
<evidence type="ECO:0000256" key="2">
    <source>
        <dbReference type="ARBA" id="ARBA00022771"/>
    </source>
</evidence>
<accession>A0A6P8ZY05</accession>
<dbReference type="GO" id="GO:0008270">
    <property type="term" value="F:zinc ion binding"/>
    <property type="evidence" value="ECO:0007669"/>
    <property type="project" value="UniProtKB-KW"/>
</dbReference>
<keyword evidence="3" id="KW-0862">Zinc</keyword>
<gene>
    <name evidence="7" type="primary">LOC117650406</name>
</gene>
<feature type="domain" description="C2H2-type" evidence="5">
    <location>
        <begin position="94"/>
        <end position="121"/>
    </location>
</feature>
<dbReference type="AlphaFoldDB" id="A0A6P8ZY05"/>
<dbReference type="Gene3D" id="3.30.160.60">
    <property type="entry name" value="Classic Zinc Finger"/>
    <property type="match status" value="1"/>
</dbReference>
<proteinExistence type="predicted"/>
<evidence type="ECO:0000313" key="6">
    <source>
        <dbReference type="Proteomes" id="UP000515158"/>
    </source>
</evidence>
<dbReference type="GeneID" id="117650406"/>
<dbReference type="RefSeq" id="XP_034249716.1">
    <property type="nucleotide sequence ID" value="XM_034393825.1"/>
</dbReference>
<evidence type="ECO:0000256" key="3">
    <source>
        <dbReference type="ARBA" id="ARBA00022833"/>
    </source>
</evidence>
<name>A0A6P8ZY05_THRPL</name>
<dbReference type="KEGG" id="tpal:117650406"/>
<organism evidence="7">
    <name type="scientific">Thrips palmi</name>
    <name type="common">Melon thrips</name>
    <dbReference type="NCBI Taxonomy" id="161013"/>
    <lineage>
        <taxon>Eukaryota</taxon>
        <taxon>Metazoa</taxon>
        <taxon>Ecdysozoa</taxon>
        <taxon>Arthropoda</taxon>
        <taxon>Hexapoda</taxon>
        <taxon>Insecta</taxon>
        <taxon>Pterygota</taxon>
        <taxon>Neoptera</taxon>
        <taxon>Paraneoptera</taxon>
        <taxon>Thysanoptera</taxon>
        <taxon>Terebrantia</taxon>
        <taxon>Thripoidea</taxon>
        <taxon>Thripidae</taxon>
        <taxon>Thrips</taxon>
    </lineage>
</organism>
<dbReference type="InterPro" id="IPR036236">
    <property type="entry name" value="Znf_C2H2_sf"/>
</dbReference>
<dbReference type="GO" id="GO:0005634">
    <property type="term" value="C:nucleus"/>
    <property type="evidence" value="ECO:0007669"/>
    <property type="project" value="UniProtKB-ARBA"/>
</dbReference>